<evidence type="ECO:0000313" key="1">
    <source>
        <dbReference type="EMBL" id="CAG7815383.1"/>
    </source>
</evidence>
<protein>
    <submittedName>
        <fullName evidence="1">Uncharacterized protein</fullName>
    </submittedName>
</protein>
<accession>A0A8J2PB74</accession>
<comment type="caution">
    <text evidence="1">The sequence shown here is derived from an EMBL/GenBank/DDBJ whole genome shotgun (WGS) entry which is preliminary data.</text>
</comment>
<proteinExistence type="predicted"/>
<reference evidence="1" key="1">
    <citation type="submission" date="2021-06" db="EMBL/GenBank/DDBJ databases">
        <authorList>
            <person name="Hodson N. C."/>
            <person name="Mongue J. A."/>
            <person name="Jaron S. K."/>
        </authorList>
    </citation>
    <scope>NUCLEOTIDE SEQUENCE</scope>
</reference>
<dbReference type="EMBL" id="CAJVCH010343019">
    <property type="protein sequence ID" value="CAG7815383.1"/>
    <property type="molecule type" value="Genomic_DNA"/>
</dbReference>
<keyword evidence="2" id="KW-1185">Reference proteome</keyword>
<name>A0A8J2PB74_9HEXA</name>
<evidence type="ECO:0000313" key="2">
    <source>
        <dbReference type="Proteomes" id="UP000708208"/>
    </source>
</evidence>
<organism evidence="1 2">
    <name type="scientific">Allacma fusca</name>
    <dbReference type="NCBI Taxonomy" id="39272"/>
    <lineage>
        <taxon>Eukaryota</taxon>
        <taxon>Metazoa</taxon>
        <taxon>Ecdysozoa</taxon>
        <taxon>Arthropoda</taxon>
        <taxon>Hexapoda</taxon>
        <taxon>Collembola</taxon>
        <taxon>Symphypleona</taxon>
        <taxon>Sminthuridae</taxon>
        <taxon>Allacma</taxon>
    </lineage>
</organism>
<dbReference type="Proteomes" id="UP000708208">
    <property type="component" value="Unassembled WGS sequence"/>
</dbReference>
<dbReference type="AlphaFoldDB" id="A0A8J2PB74"/>
<gene>
    <name evidence="1" type="ORF">AFUS01_LOCUS26067</name>
</gene>
<sequence length="122" mass="13710">MGKQISNDLKRIIKKYSVVKAEIITHLDTYKCNLTNIETIDTGPICLLYLEMIMSGLHNSSEFVSTVAAKSKFQVLAELNLLPYQRSKALIAAKNRFQKQCYSQVVVPIITDVLLGSQAARY</sequence>